<proteinExistence type="predicted"/>
<dbReference type="InterPro" id="IPR037026">
    <property type="entry name" value="Vgr_OB-fold_dom_sf"/>
</dbReference>
<dbReference type="RefSeq" id="WP_140595949.1">
    <property type="nucleotide sequence ID" value="NZ_VFWZ01000008.1"/>
</dbReference>
<dbReference type="SUPFAM" id="SSF69279">
    <property type="entry name" value="Phage tail proteins"/>
    <property type="match status" value="1"/>
</dbReference>
<evidence type="ECO:0000313" key="2">
    <source>
        <dbReference type="EMBL" id="TPN82749.1"/>
    </source>
</evidence>
<dbReference type="Pfam" id="PF05954">
    <property type="entry name" value="Phage_GPD"/>
    <property type="match status" value="1"/>
</dbReference>
<accession>A0A504J6N4</accession>
<dbReference type="AlphaFoldDB" id="A0A504J6N4"/>
<dbReference type="OrthoDB" id="727155at2"/>
<reference evidence="2 3" key="1">
    <citation type="submission" date="2019-06" db="EMBL/GenBank/DDBJ databases">
        <authorList>
            <person name="Meng X."/>
        </authorList>
    </citation>
    <scope>NUCLEOTIDE SEQUENCE [LARGE SCALE GENOMIC DNA]</scope>
    <source>
        <strain evidence="2 3">M625</strain>
    </source>
</reference>
<protein>
    <recommendedName>
        <fullName evidence="1">Gp5/Type VI secretion system Vgr protein OB-fold domain-containing protein</fullName>
    </recommendedName>
</protein>
<dbReference type="Proteomes" id="UP000315540">
    <property type="component" value="Unassembled WGS sequence"/>
</dbReference>
<dbReference type="Gene3D" id="2.30.110.50">
    <property type="match status" value="1"/>
</dbReference>
<dbReference type="Gene3D" id="4.10.220.110">
    <property type="match status" value="1"/>
</dbReference>
<comment type="caution">
    <text evidence="2">The sequence shown here is derived from an EMBL/GenBank/DDBJ whole genome shotgun (WGS) entry which is preliminary data.</text>
</comment>
<dbReference type="SUPFAM" id="SSF69255">
    <property type="entry name" value="gp5 N-terminal domain-like"/>
    <property type="match status" value="1"/>
</dbReference>
<dbReference type="Gene3D" id="2.40.50.230">
    <property type="entry name" value="Gp5 N-terminal domain"/>
    <property type="match status" value="1"/>
</dbReference>
<keyword evidence="3" id="KW-1185">Reference proteome</keyword>
<evidence type="ECO:0000259" key="1">
    <source>
        <dbReference type="Pfam" id="PF04717"/>
    </source>
</evidence>
<dbReference type="SUPFAM" id="SSF69349">
    <property type="entry name" value="Phage fibre proteins"/>
    <property type="match status" value="1"/>
</dbReference>
<dbReference type="Gene3D" id="3.55.50.10">
    <property type="entry name" value="Baseplate protein-like domains"/>
    <property type="match status" value="1"/>
</dbReference>
<gene>
    <name evidence="2" type="ORF">FHK87_20185</name>
</gene>
<name>A0A504J6N4_9FLAO</name>
<dbReference type="Pfam" id="PF04717">
    <property type="entry name" value="Phage_base_V"/>
    <property type="match status" value="1"/>
</dbReference>
<evidence type="ECO:0000313" key="3">
    <source>
        <dbReference type="Proteomes" id="UP000315540"/>
    </source>
</evidence>
<organism evidence="2 3">
    <name type="scientific">Aquimarina algicola</name>
    <dbReference type="NCBI Taxonomy" id="2589995"/>
    <lineage>
        <taxon>Bacteria</taxon>
        <taxon>Pseudomonadati</taxon>
        <taxon>Bacteroidota</taxon>
        <taxon>Flavobacteriia</taxon>
        <taxon>Flavobacteriales</taxon>
        <taxon>Flavobacteriaceae</taxon>
        <taxon>Aquimarina</taxon>
    </lineage>
</organism>
<dbReference type="InterPro" id="IPR006531">
    <property type="entry name" value="Gp5/Vgr_OB"/>
</dbReference>
<dbReference type="EMBL" id="VFWZ01000008">
    <property type="protein sequence ID" value="TPN82749.1"/>
    <property type="molecule type" value="Genomic_DNA"/>
</dbReference>
<sequence>MPSISNTTIFIEQLEIPIFQSLTIKQTLEKHHKLELLCRKDVLESATIEVASESKDFLGQTITVQAEPSINLADHGRFEFKGIITGIDSAKGFDHLSGDTILIEAKSTSIITDDGWHNASFAEMNLQDILLEVFSGYDRANLQTTFEPEYTDTILYSVQANESAFDYTKRLAAQYGEWFYFDGKTLVFGKKQDTDDLLLHYGSDLKEFKVRLMSTPNSNRYYVNNYLTEDLYESNTKDVIAATSGFNGFVGGKSDALFPQDSQLQLNTYTDNTLQQRLDRQVQQQKKATQGKQVIVMGNSTNQGVALGQVVNIQQNGGSHGRFRITEVSHNFSANDTYTNTFIGMNADIEVSPNTNINAFPKAAPMTAIVTDTNDPEKLGRVKVQFPFQRNSGQTTPWIRVMTPHSGRDKGFYFIPEINEEVLIGFEGNNAERPFVMGSMYTGVNAAGQWQTEHNEIKAIRTKSGHTILFNDKEGKESITVSDINENTIHIDTANNNMTIKANETLTMEAKNIVMRTGEDVFVETGGNMNTIIEGDISNEAMGDVVFQSQGNTTINAQSDIDITSSVTVKVTGQNVISEGQTSAKLKGQQTEVSGTVTQIKGASNNVNVT</sequence>
<feature type="domain" description="Gp5/Type VI secretion system Vgr protein OB-fold" evidence="1">
    <location>
        <begin position="367"/>
        <end position="441"/>
    </location>
</feature>